<comment type="cofactor">
    <cofactor evidence="1">
        <name>Mg(2+)</name>
        <dbReference type="ChEBI" id="CHEBI:18420"/>
    </cofactor>
</comment>
<comment type="catalytic activity">
    <reaction evidence="1">
        <text>ATP + H2O = ADP + phosphate + H(+)</text>
        <dbReference type="Rhea" id="RHEA:13065"/>
        <dbReference type="ChEBI" id="CHEBI:15377"/>
        <dbReference type="ChEBI" id="CHEBI:15378"/>
        <dbReference type="ChEBI" id="CHEBI:30616"/>
        <dbReference type="ChEBI" id="CHEBI:43474"/>
        <dbReference type="ChEBI" id="CHEBI:456216"/>
        <dbReference type="EC" id="5.6.2.3"/>
    </reaction>
</comment>
<name>A0A9R1VIL1_LACSA</name>
<dbReference type="GO" id="GO:0006281">
    <property type="term" value="P:DNA repair"/>
    <property type="evidence" value="ECO:0007669"/>
    <property type="project" value="UniProtKB-KW"/>
</dbReference>
<dbReference type="PANTHER" id="PTHR10492">
    <property type="match status" value="1"/>
</dbReference>
<protein>
    <recommendedName>
        <fullName evidence="1">ATP-dependent DNA helicase</fullName>
        <ecNumber evidence="1">5.6.2.3</ecNumber>
    </recommendedName>
</protein>
<sequence>MVNGEICPSFRDACYTLGLLEDDKEYTEAIKEASQSGSGYYLRFLFATMLLSHSLSSPDVVWENTWEYLLDEILYNQQQILKSPSLSLNEDQIKNLTLFEIKQILLRNNSSLKKFTRMPLPVVDSVSSSNNRLISEELDYGIPNLKKEFDRLSIALTSEQQNIFDDIMTAINNNEGDVFFVYGYGGTGKTYLWKTLSAAIRCNAQIVLNVASSGIASLLLTGGRTAHSRFIIPLVLTEVSICSISPDSELASLLRKTSLIIWDEAPMIHKHAFEALDRTLKDIFKS</sequence>
<accession>A0A9R1VIL1</accession>
<evidence type="ECO:0000313" key="4">
    <source>
        <dbReference type="Proteomes" id="UP000235145"/>
    </source>
</evidence>
<keyword evidence="1" id="KW-0347">Helicase</keyword>
<dbReference type="InterPro" id="IPR027417">
    <property type="entry name" value="P-loop_NTPase"/>
</dbReference>
<dbReference type="EC" id="5.6.2.3" evidence="1"/>
<reference evidence="3 4" key="1">
    <citation type="journal article" date="2017" name="Nat. Commun.">
        <title>Genome assembly with in vitro proximity ligation data and whole-genome triplication in lettuce.</title>
        <authorList>
            <person name="Reyes-Chin-Wo S."/>
            <person name="Wang Z."/>
            <person name="Yang X."/>
            <person name="Kozik A."/>
            <person name="Arikit S."/>
            <person name="Song C."/>
            <person name="Xia L."/>
            <person name="Froenicke L."/>
            <person name="Lavelle D.O."/>
            <person name="Truco M.J."/>
            <person name="Xia R."/>
            <person name="Zhu S."/>
            <person name="Xu C."/>
            <person name="Xu H."/>
            <person name="Xu X."/>
            <person name="Cox K."/>
            <person name="Korf I."/>
            <person name="Meyers B.C."/>
            <person name="Michelmore R.W."/>
        </authorList>
    </citation>
    <scope>NUCLEOTIDE SEQUENCE [LARGE SCALE GENOMIC DNA]</scope>
    <source>
        <strain evidence="4">cv. Salinas</strain>
        <tissue evidence="3">Seedlings</tissue>
    </source>
</reference>
<dbReference type="Proteomes" id="UP000235145">
    <property type="component" value="Unassembled WGS sequence"/>
</dbReference>
<dbReference type="EMBL" id="NBSK02000005">
    <property type="protein sequence ID" value="KAJ0205698.1"/>
    <property type="molecule type" value="Genomic_DNA"/>
</dbReference>
<dbReference type="AlphaFoldDB" id="A0A9R1VIL1"/>
<dbReference type="GO" id="GO:0016787">
    <property type="term" value="F:hydrolase activity"/>
    <property type="evidence" value="ECO:0007669"/>
    <property type="project" value="UniProtKB-KW"/>
</dbReference>
<evidence type="ECO:0000259" key="2">
    <source>
        <dbReference type="Pfam" id="PF05970"/>
    </source>
</evidence>
<dbReference type="GO" id="GO:0043139">
    <property type="term" value="F:5'-3' DNA helicase activity"/>
    <property type="evidence" value="ECO:0007669"/>
    <property type="project" value="UniProtKB-EC"/>
</dbReference>
<dbReference type="Gene3D" id="3.40.50.300">
    <property type="entry name" value="P-loop containing nucleotide triphosphate hydrolases"/>
    <property type="match status" value="1"/>
</dbReference>
<comment type="similarity">
    <text evidence="1">Belongs to the helicase family.</text>
</comment>
<keyword evidence="1" id="KW-0067">ATP-binding</keyword>
<organism evidence="3 4">
    <name type="scientific">Lactuca sativa</name>
    <name type="common">Garden lettuce</name>
    <dbReference type="NCBI Taxonomy" id="4236"/>
    <lineage>
        <taxon>Eukaryota</taxon>
        <taxon>Viridiplantae</taxon>
        <taxon>Streptophyta</taxon>
        <taxon>Embryophyta</taxon>
        <taxon>Tracheophyta</taxon>
        <taxon>Spermatophyta</taxon>
        <taxon>Magnoliopsida</taxon>
        <taxon>eudicotyledons</taxon>
        <taxon>Gunneridae</taxon>
        <taxon>Pentapetalae</taxon>
        <taxon>asterids</taxon>
        <taxon>campanulids</taxon>
        <taxon>Asterales</taxon>
        <taxon>Asteraceae</taxon>
        <taxon>Cichorioideae</taxon>
        <taxon>Cichorieae</taxon>
        <taxon>Lactucinae</taxon>
        <taxon>Lactuca</taxon>
    </lineage>
</organism>
<comment type="caution">
    <text evidence="3">The sequence shown here is derived from an EMBL/GenBank/DDBJ whole genome shotgun (WGS) entry which is preliminary data.</text>
</comment>
<evidence type="ECO:0000313" key="3">
    <source>
        <dbReference type="EMBL" id="KAJ0205698.1"/>
    </source>
</evidence>
<keyword evidence="1" id="KW-0378">Hydrolase</keyword>
<dbReference type="InterPro" id="IPR010285">
    <property type="entry name" value="DNA_helicase_pif1-like_DEAD"/>
</dbReference>
<keyword evidence="1" id="KW-0234">DNA repair</keyword>
<dbReference type="SUPFAM" id="SSF52540">
    <property type="entry name" value="P-loop containing nucleoside triphosphate hydrolases"/>
    <property type="match status" value="1"/>
</dbReference>
<keyword evidence="1" id="KW-0547">Nucleotide-binding</keyword>
<proteinExistence type="inferred from homology"/>
<dbReference type="GO" id="GO:0006310">
    <property type="term" value="P:DNA recombination"/>
    <property type="evidence" value="ECO:0007669"/>
    <property type="project" value="UniProtKB-KW"/>
</dbReference>
<keyword evidence="1" id="KW-0233">DNA recombination</keyword>
<keyword evidence="4" id="KW-1185">Reference proteome</keyword>
<evidence type="ECO:0000256" key="1">
    <source>
        <dbReference type="RuleBase" id="RU363044"/>
    </source>
</evidence>
<dbReference type="PANTHER" id="PTHR10492:SF101">
    <property type="entry name" value="ATP-DEPENDENT DNA HELICASE"/>
    <property type="match status" value="1"/>
</dbReference>
<gene>
    <name evidence="3" type="ORF">LSAT_V11C500279930</name>
</gene>
<dbReference type="GO" id="GO:0005524">
    <property type="term" value="F:ATP binding"/>
    <property type="evidence" value="ECO:0007669"/>
    <property type="project" value="UniProtKB-KW"/>
</dbReference>
<dbReference type="GO" id="GO:0000723">
    <property type="term" value="P:telomere maintenance"/>
    <property type="evidence" value="ECO:0007669"/>
    <property type="project" value="InterPro"/>
</dbReference>
<dbReference type="Pfam" id="PF05970">
    <property type="entry name" value="PIF1"/>
    <property type="match status" value="1"/>
</dbReference>
<feature type="domain" description="DNA helicase Pif1-like DEAD-box helicase" evidence="2">
    <location>
        <begin position="156"/>
        <end position="285"/>
    </location>
</feature>
<keyword evidence="1" id="KW-0227">DNA damage</keyword>